<keyword evidence="6" id="KW-0677">Repeat</keyword>
<dbReference type="FunCoup" id="A0A6I8R320">
    <property type="interactions" value="495"/>
</dbReference>
<feature type="domain" description="Cadherin" evidence="15">
    <location>
        <begin position="130"/>
        <end position="238"/>
    </location>
</feature>
<dbReference type="GO" id="GO:0005886">
    <property type="term" value="C:plasma membrane"/>
    <property type="evidence" value="ECO:0007669"/>
    <property type="project" value="UniProtKB-SubCell"/>
</dbReference>
<keyword evidence="8" id="KW-0130">Cell adhesion</keyword>
<dbReference type="InterPro" id="IPR050174">
    <property type="entry name" value="Protocadherin/Cadherin-CA"/>
</dbReference>
<dbReference type="FunFam" id="2.60.40.60:FF:000002">
    <property type="entry name" value="Protocadherin alpha 2"/>
    <property type="match status" value="1"/>
</dbReference>
<sequence length="808" mass="89661">MQFKAVRWQVTLLFLFSWFCHSVSLQLHYTIVEELRKNSVIANIATDLGLDVKDLMPRRFRIVSRVSEKYFSVNLVNGNVYVKERIDREKICKATAICILTFDAVVENPLNVFSVKIEIQDINDNPPMFFHDTITLEIIESTTPGTHLVLQNAEDPDIGINAVQTYKLSDNSYFALNEKTSSDGSKIPELVLIKSLDRETQTIHELILTAFDGGNPVKTGTAIIRVIVTDVNDNMPVFTEELYKVSISENTPINSTVLAVNATDDDEGTNAQISYSFSKTSENSLHTSMFSIHTINGEIRTKSNLDFEISENFEISVQAKDGGGLLAQSKVLIEIKDENDNAPEISIASLSTPIPEDSAPGTLIALIEVHDQDSGENGEAECHILGSSPFQLVTSTSRYYKLVTTSALDRELVPWYNITILATDRGSPQLSCIKYIKLDISDVNDNPPVFVKSTFAAYLPENNLPGASIYSVYASDPDAGDNSKIIYSISNINTEDFPVSPYFSINIETGVLYAQRSFDYEQHKEFQINIMAKDNGSPPLSSNATLIIHIIDQNDNAPKILYPSTESGGSPFFEMVPFASVQGSLITKVIAVDADSGHNSWLSYHFIQMSEPSPFSISQHTGEIRTSRMFQEKDILKHKVVIMVKDNGEPSLSATVTLSLVVGDHFQHVVPQINNEFNDGEPSSNMQNIYLVIALALISLLFIIAVMLVIISKCKESKPPPEFPTLNTNLYSQFDPRMLSNYNNGTLGLPYAYNVCVALDSSESDFSLLKPNQNVPVENLIDADDSGLGNESSKETLKNTFKFNFKLF</sequence>
<dbReference type="Gene3D" id="2.60.40.60">
    <property type="entry name" value="Cadherins"/>
    <property type="match status" value="6"/>
</dbReference>
<evidence type="ECO:0000256" key="6">
    <source>
        <dbReference type="ARBA" id="ARBA00022737"/>
    </source>
</evidence>
<dbReference type="SMART" id="SM00112">
    <property type="entry name" value="CA"/>
    <property type="match status" value="6"/>
</dbReference>
<dbReference type="FunFam" id="2.60.40.60:FF:000004">
    <property type="entry name" value="Protocadherin 1 gamma 2"/>
    <property type="match status" value="1"/>
</dbReference>
<dbReference type="InterPro" id="IPR015919">
    <property type="entry name" value="Cadherin-like_sf"/>
</dbReference>
<keyword evidence="10 13" id="KW-0472">Membrane</keyword>
<dbReference type="GO" id="GO:0007156">
    <property type="term" value="P:homophilic cell adhesion via plasma membrane adhesion molecules"/>
    <property type="evidence" value="ECO:0007669"/>
    <property type="project" value="InterPro"/>
</dbReference>
<dbReference type="PROSITE" id="PS50268">
    <property type="entry name" value="CADHERIN_2"/>
    <property type="match status" value="6"/>
</dbReference>
<dbReference type="InParanoid" id="A0A6I8R320"/>
<evidence type="ECO:0000256" key="13">
    <source>
        <dbReference type="SAM" id="Phobius"/>
    </source>
</evidence>
<feature type="domain" description="Cadherin" evidence="15">
    <location>
        <begin position="583"/>
        <end position="673"/>
    </location>
</feature>
<evidence type="ECO:0000256" key="7">
    <source>
        <dbReference type="ARBA" id="ARBA00022837"/>
    </source>
</evidence>
<accession>A0A6I8R320</accession>
<evidence type="ECO:0000256" key="8">
    <source>
        <dbReference type="ARBA" id="ARBA00022889"/>
    </source>
</evidence>
<feature type="signal peptide" evidence="14">
    <location>
        <begin position="1"/>
        <end position="22"/>
    </location>
</feature>
<keyword evidence="4 13" id="KW-0812">Transmembrane</keyword>
<reference evidence="16" key="2">
    <citation type="submission" date="2020-05" db="UniProtKB">
        <authorList>
            <consortium name="Ensembl"/>
        </authorList>
    </citation>
    <scope>IDENTIFICATION</scope>
</reference>
<keyword evidence="7 12" id="KW-0106">Calcium</keyword>
<comment type="subcellular location">
    <subcellularLocation>
        <location evidence="2">Cell membrane</location>
        <topology evidence="2">Single-pass type I membrane protein</topology>
    </subcellularLocation>
</comment>
<dbReference type="Pfam" id="PF00028">
    <property type="entry name" value="Cadherin"/>
    <property type="match status" value="5"/>
</dbReference>
<evidence type="ECO:0000256" key="2">
    <source>
        <dbReference type="ARBA" id="ARBA00004251"/>
    </source>
</evidence>
<evidence type="ECO:0000256" key="5">
    <source>
        <dbReference type="ARBA" id="ARBA00022729"/>
    </source>
</evidence>
<evidence type="ECO:0000256" key="14">
    <source>
        <dbReference type="SAM" id="SignalP"/>
    </source>
</evidence>
<dbReference type="FunFam" id="2.60.40.60:FF:000129">
    <property type="entry name" value="protocadherin alpha-C2 isoform X1"/>
    <property type="match status" value="1"/>
</dbReference>
<dbReference type="FunFam" id="2.60.40.60:FF:000006">
    <property type="entry name" value="Protocadherin alpha 2"/>
    <property type="match status" value="1"/>
</dbReference>
<evidence type="ECO:0000256" key="11">
    <source>
        <dbReference type="ARBA" id="ARBA00023180"/>
    </source>
</evidence>
<dbReference type="Pfam" id="PF08266">
    <property type="entry name" value="Cadherin_2"/>
    <property type="match status" value="1"/>
</dbReference>
<keyword evidence="9 13" id="KW-1133">Transmembrane helix</keyword>
<dbReference type="InterPro" id="IPR013164">
    <property type="entry name" value="Cadherin_N"/>
</dbReference>
<dbReference type="GeneTree" id="ENSGT00940000156683"/>
<evidence type="ECO:0000259" key="15">
    <source>
        <dbReference type="PROSITE" id="PS50268"/>
    </source>
</evidence>
<keyword evidence="3" id="KW-1003">Cell membrane</keyword>
<feature type="domain" description="Cadherin" evidence="15">
    <location>
        <begin position="59"/>
        <end position="129"/>
    </location>
</feature>
<dbReference type="InterPro" id="IPR002126">
    <property type="entry name" value="Cadherin-like_dom"/>
</dbReference>
<evidence type="ECO:0000256" key="3">
    <source>
        <dbReference type="ARBA" id="ARBA00022475"/>
    </source>
</evidence>
<dbReference type="InterPro" id="IPR020894">
    <property type="entry name" value="Cadherin_CS"/>
</dbReference>
<dbReference type="PANTHER" id="PTHR24028">
    <property type="entry name" value="CADHERIN-87A"/>
    <property type="match status" value="1"/>
</dbReference>
<dbReference type="AlphaFoldDB" id="A0A6I8R320"/>
<feature type="domain" description="Cadherin" evidence="15">
    <location>
        <begin position="451"/>
        <end position="560"/>
    </location>
</feature>
<dbReference type="PROSITE" id="PS00232">
    <property type="entry name" value="CADHERIN_1"/>
    <property type="match status" value="2"/>
</dbReference>
<dbReference type="FunFam" id="2.60.40.60:FF:000001">
    <property type="entry name" value="Protocadherin alpha 2"/>
    <property type="match status" value="1"/>
</dbReference>
<dbReference type="Pfam" id="PF16492">
    <property type="entry name" value="Cadherin_C_2"/>
    <property type="match status" value="1"/>
</dbReference>
<evidence type="ECO:0000313" key="16">
    <source>
        <dbReference type="Ensembl" id="ENSXETP00000074902"/>
    </source>
</evidence>
<dbReference type="GO" id="GO:0005509">
    <property type="term" value="F:calcium ion binding"/>
    <property type="evidence" value="ECO:0007669"/>
    <property type="project" value="UniProtKB-UniRule"/>
</dbReference>
<feature type="domain" description="Cadherin" evidence="15">
    <location>
        <begin position="346"/>
        <end position="450"/>
    </location>
</feature>
<dbReference type="PRINTS" id="PR00205">
    <property type="entry name" value="CADHERIN"/>
</dbReference>
<evidence type="ECO:0000256" key="4">
    <source>
        <dbReference type="ARBA" id="ARBA00022692"/>
    </source>
</evidence>
<evidence type="ECO:0000256" key="1">
    <source>
        <dbReference type="ARBA" id="ARBA00003436"/>
    </source>
</evidence>
<keyword evidence="11" id="KW-0325">Glycoprotein</keyword>
<feature type="transmembrane region" description="Helical" evidence="13">
    <location>
        <begin position="689"/>
        <end position="711"/>
    </location>
</feature>
<feature type="chain" id="PRO_5030155515" description="Cadherin domain-containing protein" evidence="14">
    <location>
        <begin position="23"/>
        <end position="808"/>
    </location>
</feature>
<protein>
    <recommendedName>
        <fullName evidence="15">Cadherin domain-containing protein</fullName>
    </recommendedName>
</protein>
<dbReference type="SUPFAM" id="SSF49313">
    <property type="entry name" value="Cadherin-like"/>
    <property type="match status" value="6"/>
</dbReference>
<dbReference type="FunFam" id="2.60.40.60:FF:000018">
    <property type="entry name" value="Protocadherin gamma c3"/>
    <property type="match status" value="1"/>
</dbReference>
<evidence type="ECO:0000256" key="10">
    <source>
        <dbReference type="ARBA" id="ARBA00023136"/>
    </source>
</evidence>
<comment type="function">
    <text evidence="1">Potential calcium-dependent cell-adhesion protein. May be involved in the establishment and maintenance of specific neuronal connections in the brain.</text>
</comment>
<reference evidence="16" key="1">
    <citation type="journal article" date="2010" name="Science">
        <title>The genome of the Western clawed frog Xenopus tropicalis.</title>
        <authorList>
            <person name="Hellsten U."/>
            <person name="Harland R.M."/>
            <person name="Gilchrist M.J."/>
            <person name="Hendrix D."/>
            <person name="Jurka J."/>
            <person name="Kapitonov V."/>
            <person name="Ovcharenko I."/>
            <person name="Putnam N.H."/>
            <person name="Shu S."/>
            <person name="Taher L."/>
            <person name="Blitz I.L."/>
            <person name="Blumberg B."/>
            <person name="Dichmann D.S."/>
            <person name="Dubchak I."/>
            <person name="Amaya E."/>
            <person name="Detter J.C."/>
            <person name="Fletcher R."/>
            <person name="Gerhard D.S."/>
            <person name="Goodstein D."/>
            <person name="Graves T."/>
            <person name="Grigoriev I.V."/>
            <person name="Grimwood J."/>
            <person name="Kawashima T."/>
            <person name="Lindquist E."/>
            <person name="Lucas S.M."/>
            <person name="Mead P.E."/>
            <person name="Mitros T."/>
            <person name="Ogino H."/>
            <person name="Ohta Y."/>
            <person name="Poliakov A.V."/>
            <person name="Pollet N."/>
            <person name="Robert J."/>
            <person name="Salamov A."/>
            <person name="Sater A.K."/>
            <person name="Schmutz J."/>
            <person name="Terry A."/>
            <person name="Vize P.D."/>
            <person name="Warren W.C."/>
            <person name="Wells D."/>
            <person name="Wills A."/>
            <person name="Wilson R.K."/>
            <person name="Zimmerman L.B."/>
            <person name="Zorn A.M."/>
            <person name="Grainger R."/>
            <person name="Grammer T."/>
            <person name="Khokha M.K."/>
            <person name="Richardson P.M."/>
            <person name="Rokhsar D.S."/>
        </authorList>
    </citation>
    <scope>NUCLEOTIDE SEQUENCE [LARGE SCALE GENOMIC DNA]</scope>
    <source>
        <strain evidence="16">Nigerian</strain>
    </source>
</reference>
<dbReference type="InterPro" id="IPR032455">
    <property type="entry name" value="Cadherin_C"/>
</dbReference>
<keyword evidence="5 14" id="KW-0732">Signal</keyword>
<dbReference type="CDD" id="cd11304">
    <property type="entry name" value="Cadherin_repeat"/>
    <property type="match status" value="6"/>
</dbReference>
<dbReference type="Ensembl" id="ENSXETT00000079978">
    <property type="protein sequence ID" value="ENSXETP00000074902"/>
    <property type="gene ID" value="ENSXETG00000039022"/>
</dbReference>
<dbReference type="PANTHER" id="PTHR24028:SF73">
    <property type="entry name" value="PROTOCADHERIN GAMMA-B3-RELATED"/>
    <property type="match status" value="1"/>
</dbReference>
<organism evidence="16">
    <name type="scientific">Xenopus tropicalis</name>
    <name type="common">Western clawed frog</name>
    <name type="synonym">Silurana tropicalis</name>
    <dbReference type="NCBI Taxonomy" id="8364"/>
    <lineage>
        <taxon>Eukaryota</taxon>
        <taxon>Metazoa</taxon>
        <taxon>Chordata</taxon>
        <taxon>Craniata</taxon>
        <taxon>Vertebrata</taxon>
        <taxon>Euteleostomi</taxon>
        <taxon>Amphibia</taxon>
        <taxon>Batrachia</taxon>
        <taxon>Anura</taxon>
        <taxon>Pipoidea</taxon>
        <taxon>Pipidae</taxon>
        <taxon>Xenopodinae</taxon>
        <taxon>Xenopus</taxon>
        <taxon>Silurana</taxon>
    </lineage>
</organism>
<evidence type="ECO:0000256" key="12">
    <source>
        <dbReference type="PROSITE-ProRule" id="PRU00043"/>
    </source>
</evidence>
<feature type="domain" description="Cadherin" evidence="15">
    <location>
        <begin position="239"/>
        <end position="345"/>
    </location>
</feature>
<proteinExistence type="predicted"/>
<name>A0A6I8R320_XENTR</name>
<evidence type="ECO:0000256" key="9">
    <source>
        <dbReference type="ARBA" id="ARBA00022989"/>
    </source>
</evidence>